<dbReference type="AlphaFoldDB" id="T1H4R5"/>
<dbReference type="EMBL" id="CAQQ02194626">
    <property type="status" value="NOT_ANNOTATED_CDS"/>
    <property type="molecule type" value="Genomic_DNA"/>
</dbReference>
<dbReference type="Proteomes" id="UP000015102">
    <property type="component" value="Unassembled WGS sequence"/>
</dbReference>
<feature type="compositionally biased region" description="Polar residues" evidence="1">
    <location>
        <begin position="1"/>
        <end position="12"/>
    </location>
</feature>
<reference evidence="2" key="2">
    <citation type="submission" date="2015-06" db="UniProtKB">
        <authorList>
            <consortium name="EnsemblMetazoa"/>
        </authorList>
    </citation>
    <scope>IDENTIFICATION</scope>
</reference>
<sequence length="114" mass="13025">MLVQTVFSTNQIGDRRTRRANQRKDDKRNAQNRSIWRIFVNQAEFAVATKVKSDDIDLISRLSGNVADYFLRFEQAEKSVGLQDNGNQTKYLLSTSKQTAIEPVISTCIPITSW</sequence>
<evidence type="ECO:0000313" key="3">
    <source>
        <dbReference type="Proteomes" id="UP000015102"/>
    </source>
</evidence>
<proteinExistence type="predicted"/>
<organism evidence="2 3">
    <name type="scientific">Megaselia scalaris</name>
    <name type="common">Humpbacked fly</name>
    <name type="synonym">Phora scalaris</name>
    <dbReference type="NCBI Taxonomy" id="36166"/>
    <lineage>
        <taxon>Eukaryota</taxon>
        <taxon>Metazoa</taxon>
        <taxon>Ecdysozoa</taxon>
        <taxon>Arthropoda</taxon>
        <taxon>Hexapoda</taxon>
        <taxon>Insecta</taxon>
        <taxon>Pterygota</taxon>
        <taxon>Neoptera</taxon>
        <taxon>Endopterygota</taxon>
        <taxon>Diptera</taxon>
        <taxon>Brachycera</taxon>
        <taxon>Muscomorpha</taxon>
        <taxon>Platypezoidea</taxon>
        <taxon>Phoridae</taxon>
        <taxon>Megaseliini</taxon>
        <taxon>Megaselia</taxon>
    </lineage>
</organism>
<name>T1H4R5_MEGSC</name>
<keyword evidence="3" id="KW-1185">Reference proteome</keyword>
<reference evidence="3" key="1">
    <citation type="submission" date="2013-02" db="EMBL/GenBank/DDBJ databases">
        <authorList>
            <person name="Hughes D."/>
        </authorList>
    </citation>
    <scope>NUCLEOTIDE SEQUENCE</scope>
    <source>
        <strain>Durham</strain>
        <strain evidence="3">NC isolate 2 -- Noor lab</strain>
    </source>
</reference>
<dbReference type="HOGENOM" id="CLU_2123898_0_0_1"/>
<evidence type="ECO:0000313" key="2">
    <source>
        <dbReference type="EnsemblMetazoa" id="MESCA011282-PA"/>
    </source>
</evidence>
<feature type="region of interest" description="Disordered" evidence="1">
    <location>
        <begin position="1"/>
        <end position="29"/>
    </location>
</feature>
<protein>
    <submittedName>
        <fullName evidence="2">Uncharacterized protein</fullName>
    </submittedName>
</protein>
<evidence type="ECO:0000256" key="1">
    <source>
        <dbReference type="SAM" id="MobiDB-lite"/>
    </source>
</evidence>
<dbReference type="EnsemblMetazoa" id="MESCA011282-RA">
    <property type="protein sequence ID" value="MESCA011282-PA"/>
    <property type="gene ID" value="MESCA011282"/>
</dbReference>
<accession>T1H4R5</accession>